<comment type="caution">
    <text evidence="1">The sequence shown here is derived from an EMBL/GenBank/DDBJ whole genome shotgun (WGS) entry which is preliminary data.</text>
</comment>
<dbReference type="AlphaFoldDB" id="A0ABD2NJZ6"/>
<reference evidence="1 2" key="1">
    <citation type="journal article" date="2021" name="BMC Biol.">
        <title>Horizontally acquired antibacterial genes associated with adaptive radiation of ladybird beetles.</title>
        <authorList>
            <person name="Li H.S."/>
            <person name="Tang X.F."/>
            <person name="Huang Y.H."/>
            <person name="Xu Z.Y."/>
            <person name="Chen M.L."/>
            <person name="Du X.Y."/>
            <person name="Qiu B.Y."/>
            <person name="Chen P.T."/>
            <person name="Zhang W."/>
            <person name="Slipinski A."/>
            <person name="Escalona H.E."/>
            <person name="Waterhouse R.M."/>
            <person name="Zwick A."/>
            <person name="Pang H."/>
        </authorList>
    </citation>
    <scope>NUCLEOTIDE SEQUENCE [LARGE SCALE GENOMIC DNA]</scope>
    <source>
        <strain evidence="1">SYSU2018</strain>
    </source>
</reference>
<evidence type="ECO:0000313" key="2">
    <source>
        <dbReference type="Proteomes" id="UP001516400"/>
    </source>
</evidence>
<evidence type="ECO:0000313" key="1">
    <source>
        <dbReference type="EMBL" id="KAL3279023.1"/>
    </source>
</evidence>
<dbReference type="EMBL" id="JABFTP020000124">
    <property type="protein sequence ID" value="KAL3279023.1"/>
    <property type="molecule type" value="Genomic_DNA"/>
</dbReference>
<sequence>MFDDLRINIMETIDKKLDSVSNTIQPRTFEELAVEAADRLARARNIIIREIAEDDGPINQRKLANETVVSDILNTIKEGNESIEVINMFRLGKPEPNVPRPRAIKVSLS</sequence>
<accession>A0ABD2NJZ6</accession>
<protein>
    <submittedName>
        <fullName evidence="1">Uncharacterized protein</fullName>
    </submittedName>
</protein>
<keyword evidence="2" id="KW-1185">Reference proteome</keyword>
<organism evidence="1 2">
    <name type="scientific">Cryptolaemus montrouzieri</name>
    <dbReference type="NCBI Taxonomy" id="559131"/>
    <lineage>
        <taxon>Eukaryota</taxon>
        <taxon>Metazoa</taxon>
        <taxon>Ecdysozoa</taxon>
        <taxon>Arthropoda</taxon>
        <taxon>Hexapoda</taxon>
        <taxon>Insecta</taxon>
        <taxon>Pterygota</taxon>
        <taxon>Neoptera</taxon>
        <taxon>Endopterygota</taxon>
        <taxon>Coleoptera</taxon>
        <taxon>Polyphaga</taxon>
        <taxon>Cucujiformia</taxon>
        <taxon>Coccinelloidea</taxon>
        <taxon>Coccinellidae</taxon>
        <taxon>Scymninae</taxon>
        <taxon>Scymnini</taxon>
        <taxon>Cryptolaemus</taxon>
    </lineage>
</organism>
<proteinExistence type="predicted"/>
<gene>
    <name evidence="1" type="ORF">HHI36_016538</name>
</gene>
<dbReference type="Proteomes" id="UP001516400">
    <property type="component" value="Unassembled WGS sequence"/>
</dbReference>
<name>A0ABD2NJZ6_9CUCU</name>